<feature type="compositionally biased region" description="Polar residues" evidence="1">
    <location>
        <begin position="1"/>
        <end position="14"/>
    </location>
</feature>
<evidence type="ECO:0000256" key="1">
    <source>
        <dbReference type="SAM" id="MobiDB-lite"/>
    </source>
</evidence>
<accession>A0ABT9P5W3</accession>
<feature type="compositionally biased region" description="Polar residues" evidence="1">
    <location>
        <begin position="109"/>
        <end position="123"/>
    </location>
</feature>
<keyword evidence="4" id="KW-1185">Reference proteome</keyword>
<name>A0ABT9P5W3_9ACTN</name>
<dbReference type="RefSeq" id="WP_307244901.1">
    <property type="nucleotide sequence ID" value="NZ_JAUSQZ010000001.1"/>
</dbReference>
<keyword evidence="2" id="KW-0472">Membrane</keyword>
<proteinExistence type="predicted"/>
<keyword evidence="2" id="KW-0812">Transmembrane</keyword>
<keyword evidence="2" id="KW-1133">Transmembrane helix</keyword>
<comment type="caution">
    <text evidence="3">The sequence shown here is derived from an EMBL/GenBank/DDBJ whole genome shotgun (WGS) entry which is preliminary data.</text>
</comment>
<feature type="region of interest" description="Disordered" evidence="1">
    <location>
        <begin position="108"/>
        <end position="127"/>
    </location>
</feature>
<dbReference type="EMBL" id="JAUSQZ010000001">
    <property type="protein sequence ID" value="MDP9828082.1"/>
    <property type="molecule type" value="Genomic_DNA"/>
</dbReference>
<sequence length="383" mass="40186">MAGSESLTSGNGESSGPGPHTTEPDDSAALWGPPGADASSRVTAGGPASHQGLPPAGTNPATPLGRPPLPPPATTSTIGLTRPATQPAPAIESLDGQGQVMEFDLGDRSATQVESGTSNNTIEDASDWAVDLDAPDGWVDEGGRAAPVSPDALRRRRRLFVAAAAVLVLIVGGLSVPSFFRDDEDPEPTGQTVVLGQHLTAPVALNLPEGAVATADDSYIGVQFDDGGWVLVTVPEQVVQPDGTRAPLPADPAAWLQRHPDVYVSGVRQVQVDGRTATQLDYRRSSMAQPQSRYARLPLFCGWRGSGVTEGGLYRASRSMTAGECTQITAGARVRATFIPVDGQIVLVEAIWRPYGVWGWRMPNTLRDSYNELLTGLSPRAAS</sequence>
<evidence type="ECO:0000256" key="2">
    <source>
        <dbReference type="SAM" id="Phobius"/>
    </source>
</evidence>
<feature type="region of interest" description="Disordered" evidence="1">
    <location>
        <begin position="1"/>
        <end position="90"/>
    </location>
</feature>
<feature type="transmembrane region" description="Helical" evidence="2">
    <location>
        <begin position="159"/>
        <end position="180"/>
    </location>
</feature>
<reference evidence="3 4" key="1">
    <citation type="submission" date="2023-07" db="EMBL/GenBank/DDBJ databases">
        <title>Sequencing the genomes of 1000 actinobacteria strains.</title>
        <authorList>
            <person name="Klenk H.-P."/>
        </authorList>
    </citation>
    <scope>NUCLEOTIDE SEQUENCE [LARGE SCALE GENOMIC DNA]</scope>
    <source>
        <strain evidence="3 4">DSM 44388</strain>
    </source>
</reference>
<organism evidence="3 4">
    <name type="scientific">Kineosporia succinea</name>
    <dbReference type="NCBI Taxonomy" id="84632"/>
    <lineage>
        <taxon>Bacteria</taxon>
        <taxon>Bacillati</taxon>
        <taxon>Actinomycetota</taxon>
        <taxon>Actinomycetes</taxon>
        <taxon>Kineosporiales</taxon>
        <taxon>Kineosporiaceae</taxon>
        <taxon>Kineosporia</taxon>
    </lineage>
</organism>
<evidence type="ECO:0000313" key="3">
    <source>
        <dbReference type="EMBL" id="MDP9828082.1"/>
    </source>
</evidence>
<evidence type="ECO:0000313" key="4">
    <source>
        <dbReference type="Proteomes" id="UP001235712"/>
    </source>
</evidence>
<protein>
    <submittedName>
        <fullName evidence="3">Uncharacterized protein</fullName>
    </submittedName>
</protein>
<gene>
    <name evidence="3" type="ORF">J2S57_003831</name>
</gene>
<dbReference type="Proteomes" id="UP001235712">
    <property type="component" value="Unassembled WGS sequence"/>
</dbReference>